<evidence type="ECO:0000313" key="2">
    <source>
        <dbReference type="Proteomes" id="UP001208567"/>
    </source>
</evidence>
<organism evidence="1 2">
    <name type="scientific">Clostridium omnivorum</name>
    <dbReference type="NCBI Taxonomy" id="1604902"/>
    <lineage>
        <taxon>Bacteria</taxon>
        <taxon>Bacillati</taxon>
        <taxon>Bacillota</taxon>
        <taxon>Clostridia</taxon>
        <taxon>Eubacteriales</taxon>
        <taxon>Clostridiaceae</taxon>
        <taxon>Clostridium</taxon>
    </lineage>
</organism>
<comment type="caution">
    <text evidence="1">The sequence shown here is derived from an EMBL/GenBank/DDBJ whole genome shotgun (WGS) entry which is preliminary data.</text>
</comment>
<reference evidence="1 2" key="1">
    <citation type="journal article" date="2024" name="Int. J. Syst. Evol. Microbiol.">
        <title>Clostridium omnivorum sp. nov., isolated from anoxic soil under the treatment of reductive soil disinfestation.</title>
        <authorList>
            <person name="Ueki A."/>
            <person name="Tonouchi A."/>
            <person name="Kaku N."/>
            <person name="Honma S."/>
            <person name="Ueki K."/>
        </authorList>
    </citation>
    <scope>NUCLEOTIDE SEQUENCE [LARGE SCALE GENOMIC DNA]</scope>
    <source>
        <strain evidence="1 2">E14</strain>
    </source>
</reference>
<proteinExistence type="predicted"/>
<sequence>MNDKSRYNEIAKQQEIKKEITKLNRLFKDMDSKIKKSVTSLIENAAFMAVTLRELQDYLNKNGLTCEYQNGENQFGVKKSPEVEIYNTMIKNFVSTMKSLTDLLPKEIAAKIKDDGFDQFVGGRDD</sequence>
<gene>
    <name evidence="1" type="ORF">bsdE14_43210</name>
</gene>
<evidence type="ECO:0000313" key="1">
    <source>
        <dbReference type="EMBL" id="GLC32911.1"/>
    </source>
</evidence>
<name>A0ABQ5NCG6_9CLOT</name>
<keyword evidence="2" id="KW-1185">Reference proteome</keyword>
<dbReference type="EMBL" id="BRXR01000002">
    <property type="protein sequence ID" value="GLC32911.1"/>
    <property type="molecule type" value="Genomic_DNA"/>
</dbReference>
<protein>
    <submittedName>
        <fullName evidence="1">Uncharacterized protein</fullName>
    </submittedName>
</protein>
<dbReference type="Proteomes" id="UP001208567">
    <property type="component" value="Unassembled WGS sequence"/>
</dbReference>
<accession>A0ABQ5NCG6</accession>
<dbReference type="RefSeq" id="WP_264852372.1">
    <property type="nucleotide sequence ID" value="NZ_BRXR01000002.1"/>
</dbReference>